<organism evidence="2 3">
    <name type="scientific">Lupinus luteus</name>
    <name type="common">European yellow lupine</name>
    <dbReference type="NCBI Taxonomy" id="3873"/>
    <lineage>
        <taxon>Eukaryota</taxon>
        <taxon>Viridiplantae</taxon>
        <taxon>Streptophyta</taxon>
        <taxon>Embryophyta</taxon>
        <taxon>Tracheophyta</taxon>
        <taxon>Spermatophyta</taxon>
        <taxon>Magnoliopsida</taxon>
        <taxon>eudicotyledons</taxon>
        <taxon>Gunneridae</taxon>
        <taxon>Pentapetalae</taxon>
        <taxon>rosids</taxon>
        <taxon>fabids</taxon>
        <taxon>Fabales</taxon>
        <taxon>Fabaceae</taxon>
        <taxon>Papilionoideae</taxon>
        <taxon>50 kb inversion clade</taxon>
        <taxon>genistoids sensu lato</taxon>
        <taxon>core genistoids</taxon>
        <taxon>Genisteae</taxon>
        <taxon>Lupinus</taxon>
    </lineage>
</organism>
<evidence type="ECO:0000256" key="1">
    <source>
        <dbReference type="SAM" id="MobiDB-lite"/>
    </source>
</evidence>
<name>A0AAV1XD10_LUPLU</name>
<proteinExistence type="predicted"/>
<gene>
    <name evidence="2" type="ORF">LLUT_LOCUS20578</name>
</gene>
<feature type="region of interest" description="Disordered" evidence="1">
    <location>
        <begin position="31"/>
        <end position="87"/>
    </location>
</feature>
<evidence type="ECO:0000313" key="3">
    <source>
        <dbReference type="Proteomes" id="UP001497480"/>
    </source>
</evidence>
<dbReference type="InterPro" id="IPR007304">
    <property type="entry name" value="TAP46-like"/>
</dbReference>
<dbReference type="GO" id="GO:0009966">
    <property type="term" value="P:regulation of signal transduction"/>
    <property type="evidence" value="ECO:0007669"/>
    <property type="project" value="InterPro"/>
</dbReference>
<accession>A0AAV1XD10</accession>
<dbReference type="EMBL" id="CAXHTB010000014">
    <property type="protein sequence ID" value="CAL0319518.1"/>
    <property type="molecule type" value="Genomic_DNA"/>
</dbReference>
<comment type="caution">
    <text evidence="2">The sequence shown here is derived from an EMBL/GenBank/DDBJ whole genome shotgun (WGS) entry which is preliminary data.</text>
</comment>
<dbReference type="Proteomes" id="UP001497480">
    <property type="component" value="Unassembled WGS sequence"/>
</dbReference>
<feature type="compositionally biased region" description="Basic and acidic residues" evidence="1">
    <location>
        <begin position="55"/>
        <end position="69"/>
    </location>
</feature>
<dbReference type="AlphaFoldDB" id="A0AAV1XD10"/>
<sequence length="87" mass="9839">MPTVSIEEAGLKEMEIMNKWQEGNARLMEEANSSWHNDRKLRLGEDDESADDDAAQDKARAFDDWKGDNPRGAGNSKPTPSRTLKYN</sequence>
<reference evidence="2 3" key="1">
    <citation type="submission" date="2024-03" db="EMBL/GenBank/DDBJ databases">
        <authorList>
            <person name="Martinez-Hernandez J."/>
        </authorList>
    </citation>
    <scope>NUCLEOTIDE SEQUENCE [LARGE SCALE GENOMIC DNA]</scope>
</reference>
<evidence type="ECO:0000313" key="2">
    <source>
        <dbReference type="EMBL" id="CAL0319518.1"/>
    </source>
</evidence>
<feature type="compositionally biased region" description="Polar residues" evidence="1">
    <location>
        <begin position="76"/>
        <end position="87"/>
    </location>
</feature>
<feature type="compositionally biased region" description="Acidic residues" evidence="1">
    <location>
        <begin position="45"/>
        <end position="54"/>
    </location>
</feature>
<keyword evidence="3" id="KW-1185">Reference proteome</keyword>
<dbReference type="Pfam" id="PF04177">
    <property type="entry name" value="TAP42"/>
    <property type="match status" value="1"/>
</dbReference>
<protein>
    <submittedName>
        <fullName evidence="2">Uncharacterized protein</fullName>
    </submittedName>
</protein>